<dbReference type="Proteomes" id="UP000887576">
    <property type="component" value="Unplaced"/>
</dbReference>
<evidence type="ECO:0000313" key="2">
    <source>
        <dbReference type="WBParaSite" id="JU765_v2.g17830.t3"/>
    </source>
</evidence>
<reference evidence="2" key="1">
    <citation type="submission" date="2022-11" db="UniProtKB">
        <authorList>
            <consortium name="WormBaseParasite"/>
        </authorList>
    </citation>
    <scope>IDENTIFICATION</scope>
</reference>
<evidence type="ECO:0000313" key="1">
    <source>
        <dbReference type="Proteomes" id="UP000887576"/>
    </source>
</evidence>
<protein>
    <submittedName>
        <fullName evidence="2">Guanylate cyclase</fullName>
    </submittedName>
</protein>
<proteinExistence type="predicted"/>
<name>A0AC34QNC4_9BILA</name>
<organism evidence="1 2">
    <name type="scientific">Panagrolaimus sp. JU765</name>
    <dbReference type="NCBI Taxonomy" id="591449"/>
    <lineage>
        <taxon>Eukaryota</taxon>
        <taxon>Metazoa</taxon>
        <taxon>Ecdysozoa</taxon>
        <taxon>Nematoda</taxon>
        <taxon>Chromadorea</taxon>
        <taxon>Rhabditida</taxon>
        <taxon>Tylenchina</taxon>
        <taxon>Panagrolaimomorpha</taxon>
        <taxon>Panagrolaimoidea</taxon>
        <taxon>Panagrolaimidae</taxon>
        <taxon>Panagrolaimus</taxon>
    </lineage>
</organism>
<sequence>MTSDKTREPACGFTSAECDYSKWYIIAAAVSAIIIVALLAFYCKKQGFKFFGNSNKTMAQISWMIPLEKVEMIKDERPADKSESDISSAWSYFHPPDGETAIVFNNIVKIRRFKQLKTINFDATEAKFLLSLKSLIHDNINPMIGMCFNNPTNELLVLSKFCPRGTLSDYLHNPEMRMDGRFKTAFLRDIINVSSGTLSDYLHNPEMRMDGRFKTAFLRDIINGLDYLHNAPIGFHGNLTTSNCVIDANFIVKLVSVGMDDILEDWKSNGWIAESGDEQPRRPLAIEILEEDLLYRAPEFLRKSAPPRPKLIRMGKSEQIRIKQQCRMGDIYSLGIIFFEVLFRQHPFTDFEGTVEDLINKLRFPSRQVVRPVVPKVLTKDHHPAMMQLMQSCWSEDAISRPGIKRVKKLFSTIYRVRGGLVDSIIQIMDQHANSLEKQVRERTRLLEEAQLRADRLLAQMIPKDLRADRLLAQMIPKDVARDLKLGRPVIPRNFEHSSVLFTDIVGFTTICGQSTPMEIVNFLNDLFTGYDAIISQSDAYKVETIGDAYMVVSGVPNENGTENVKIIATIALKMRQYLAGYKLPHISDRKMRARWGLHTGPVAAGVVGLIAPRYCLFGDTVNMASRMESTGEPEKIQTSSNFYESIQSRGDLFIMEKRGIIPVKGKGDCTTYWLIDYAATLDEN</sequence>
<accession>A0AC34QNC4</accession>
<dbReference type="WBParaSite" id="JU765_v2.g17830.t3">
    <property type="protein sequence ID" value="JU765_v2.g17830.t3"/>
    <property type="gene ID" value="JU765_v2.g17830"/>
</dbReference>